<protein>
    <submittedName>
        <fullName evidence="1">Uncharacterized protein</fullName>
    </submittedName>
</protein>
<sequence>MKKIIIIIIIVAGTVLVYAMRGNSPTETTKAPTINDTRAFRPDPSNATFIFDNEMITLSAGKNEKSIVPGSVLVEETVLMDKFAYGDLNADGKEDTVLLLARYGAGSGIFIYLAAFTSGPVAYKGSKVIFIGDRIAPQSLSIKGDAVTVEYLDRKPDEAFAAEPTVSASKQFIYKNGEFVEK</sequence>
<dbReference type="EMBL" id="MHWZ01000008">
    <property type="protein sequence ID" value="OHB18035.1"/>
    <property type="molecule type" value="Genomic_DNA"/>
</dbReference>
<evidence type="ECO:0000313" key="2">
    <source>
        <dbReference type="Proteomes" id="UP000176868"/>
    </source>
</evidence>
<name>A0A1G2V8X7_9BACT</name>
<proteinExistence type="predicted"/>
<accession>A0A1G2V8X7</accession>
<evidence type="ECO:0000313" key="1">
    <source>
        <dbReference type="EMBL" id="OHB18035.1"/>
    </source>
</evidence>
<reference evidence="1 2" key="1">
    <citation type="journal article" date="2016" name="Nat. Commun.">
        <title>Thousands of microbial genomes shed light on interconnected biogeochemical processes in an aquifer system.</title>
        <authorList>
            <person name="Anantharaman K."/>
            <person name="Brown C.T."/>
            <person name="Hug L.A."/>
            <person name="Sharon I."/>
            <person name="Castelle C.J."/>
            <person name="Probst A.J."/>
            <person name="Thomas B.C."/>
            <person name="Singh A."/>
            <person name="Wilkins M.J."/>
            <person name="Karaoz U."/>
            <person name="Brodie E.L."/>
            <person name="Williams K.H."/>
            <person name="Hubbard S.S."/>
            <person name="Banfield J.F."/>
        </authorList>
    </citation>
    <scope>NUCLEOTIDE SEQUENCE [LARGE SCALE GENOMIC DNA]</scope>
</reference>
<dbReference type="Proteomes" id="UP000176868">
    <property type="component" value="Unassembled WGS sequence"/>
</dbReference>
<organism evidence="1 2">
    <name type="scientific">Candidatus Zambryskibacteria bacterium RIFOXYD2_FULL_43_10</name>
    <dbReference type="NCBI Taxonomy" id="1802782"/>
    <lineage>
        <taxon>Bacteria</taxon>
        <taxon>Candidatus Zambryskiibacteriota</taxon>
    </lineage>
</organism>
<gene>
    <name evidence="1" type="ORF">A2544_02750</name>
</gene>
<comment type="caution">
    <text evidence="1">The sequence shown here is derived from an EMBL/GenBank/DDBJ whole genome shotgun (WGS) entry which is preliminary data.</text>
</comment>
<dbReference type="AlphaFoldDB" id="A0A1G2V8X7"/>